<keyword evidence="6 7" id="KW-0472">Membrane</keyword>
<dbReference type="InterPro" id="IPR051907">
    <property type="entry name" value="DoxX-like_oxidoreductase"/>
</dbReference>
<evidence type="ECO:0000256" key="7">
    <source>
        <dbReference type="SAM" id="Phobius"/>
    </source>
</evidence>
<proteinExistence type="inferred from homology"/>
<dbReference type="Pfam" id="PF07681">
    <property type="entry name" value="DoxX"/>
    <property type="match status" value="1"/>
</dbReference>
<evidence type="ECO:0000256" key="6">
    <source>
        <dbReference type="ARBA" id="ARBA00023136"/>
    </source>
</evidence>
<feature type="transmembrane region" description="Helical" evidence="7">
    <location>
        <begin position="45"/>
        <end position="63"/>
    </location>
</feature>
<dbReference type="Proteomes" id="UP001291309">
    <property type="component" value="Unassembled WGS sequence"/>
</dbReference>
<keyword evidence="5 7" id="KW-1133">Transmembrane helix</keyword>
<comment type="caution">
    <text evidence="8">The sequence shown here is derived from an EMBL/GenBank/DDBJ whole genome shotgun (WGS) entry which is preliminary data.</text>
</comment>
<feature type="transmembrane region" description="Helical" evidence="7">
    <location>
        <begin position="108"/>
        <end position="126"/>
    </location>
</feature>
<reference evidence="8 9" key="1">
    <citation type="submission" date="2023-12" db="EMBL/GenBank/DDBJ databases">
        <title>the genome sequence of Hyalangium sp. s54d21.</title>
        <authorList>
            <person name="Zhang X."/>
        </authorList>
    </citation>
    <scope>NUCLEOTIDE SEQUENCE [LARGE SCALE GENOMIC DNA]</scope>
    <source>
        <strain evidence="9">s54d21</strain>
    </source>
</reference>
<evidence type="ECO:0000256" key="2">
    <source>
        <dbReference type="ARBA" id="ARBA00006679"/>
    </source>
</evidence>
<protein>
    <submittedName>
        <fullName evidence="8">DoxX family protein</fullName>
    </submittedName>
</protein>
<evidence type="ECO:0000313" key="9">
    <source>
        <dbReference type="Proteomes" id="UP001291309"/>
    </source>
</evidence>
<comment type="similarity">
    <text evidence="2">Belongs to the DoxX family.</text>
</comment>
<feature type="transmembrane region" description="Helical" evidence="7">
    <location>
        <begin position="7"/>
        <end position="25"/>
    </location>
</feature>
<dbReference type="EMBL" id="JAXIVS010000007">
    <property type="protein sequence ID" value="MDY7228904.1"/>
    <property type="molecule type" value="Genomic_DNA"/>
</dbReference>
<evidence type="ECO:0000256" key="5">
    <source>
        <dbReference type="ARBA" id="ARBA00022989"/>
    </source>
</evidence>
<sequence>MDVLAPIGRLLFSAIFITSGLNHFLHLQAMTGYAQSSGLPMPQLAVLASGVVLVVGGVCVLLGSFARLGAALIALFLLTSAFTMHRFWDLADAQLVQQQQVHFMKNLSMAGGALLLVYFGPGAFSLRRKKAEGRRTSFGVPLRHRIQE</sequence>
<evidence type="ECO:0000256" key="1">
    <source>
        <dbReference type="ARBA" id="ARBA00004651"/>
    </source>
</evidence>
<keyword evidence="3" id="KW-1003">Cell membrane</keyword>
<organism evidence="8 9">
    <name type="scientific">Hyalangium rubrum</name>
    <dbReference type="NCBI Taxonomy" id="3103134"/>
    <lineage>
        <taxon>Bacteria</taxon>
        <taxon>Pseudomonadati</taxon>
        <taxon>Myxococcota</taxon>
        <taxon>Myxococcia</taxon>
        <taxon>Myxococcales</taxon>
        <taxon>Cystobacterineae</taxon>
        <taxon>Archangiaceae</taxon>
        <taxon>Hyalangium</taxon>
    </lineage>
</organism>
<evidence type="ECO:0000313" key="8">
    <source>
        <dbReference type="EMBL" id="MDY7228904.1"/>
    </source>
</evidence>
<dbReference type="PANTHER" id="PTHR33452:SF1">
    <property type="entry name" value="INNER MEMBRANE PROTEIN YPHA-RELATED"/>
    <property type="match status" value="1"/>
</dbReference>
<gene>
    <name evidence="8" type="ORF">SYV04_20970</name>
</gene>
<dbReference type="InterPro" id="IPR032808">
    <property type="entry name" value="DoxX"/>
</dbReference>
<name>A0ABU5H601_9BACT</name>
<keyword evidence="4 7" id="KW-0812">Transmembrane</keyword>
<evidence type="ECO:0000256" key="3">
    <source>
        <dbReference type="ARBA" id="ARBA00022475"/>
    </source>
</evidence>
<comment type="subcellular location">
    <subcellularLocation>
        <location evidence="1">Cell membrane</location>
        <topology evidence="1">Multi-pass membrane protein</topology>
    </subcellularLocation>
</comment>
<dbReference type="RefSeq" id="WP_321547631.1">
    <property type="nucleotide sequence ID" value="NZ_JAXIVS010000007.1"/>
</dbReference>
<dbReference type="PANTHER" id="PTHR33452">
    <property type="entry name" value="OXIDOREDUCTASE CATD-RELATED"/>
    <property type="match status" value="1"/>
</dbReference>
<feature type="transmembrane region" description="Helical" evidence="7">
    <location>
        <begin position="70"/>
        <end position="88"/>
    </location>
</feature>
<keyword evidence="9" id="KW-1185">Reference proteome</keyword>
<accession>A0ABU5H601</accession>
<evidence type="ECO:0000256" key="4">
    <source>
        <dbReference type="ARBA" id="ARBA00022692"/>
    </source>
</evidence>